<organism evidence="3 4">
    <name type="scientific">Fusarium poae</name>
    <dbReference type="NCBI Taxonomy" id="36050"/>
    <lineage>
        <taxon>Eukaryota</taxon>
        <taxon>Fungi</taxon>
        <taxon>Dikarya</taxon>
        <taxon>Ascomycota</taxon>
        <taxon>Pezizomycotina</taxon>
        <taxon>Sordariomycetes</taxon>
        <taxon>Hypocreomycetidae</taxon>
        <taxon>Hypocreales</taxon>
        <taxon>Nectriaceae</taxon>
        <taxon>Fusarium</taxon>
    </lineage>
</organism>
<dbReference type="InterPro" id="IPR003615">
    <property type="entry name" value="HNH_nuc"/>
</dbReference>
<sequence>MSSATVTSSMRAVAWNVHFTIGEDEDPGAFAGIYQVPGSNLVTFRDVCDELRLCFEYPYDISENENEKTWNDIAFSLNQDHSPSSLDPDLSFVTEAKMDQAVPSLAPLRPKEQNVLSYHIYYHKNCTLPPGSPLESHMQAKCAKHLPNPSRRRDPRYLPPNKTPSDPKLTVMPLRKKLKARSVSPSKRSASGSASPTKEVDDEFENVVAPASLEIDLDEARKVTNEFRSSCLNRATSCAVSGEGESWCPGPPIGPGIQACHIIPQHHYHVYPVAGGDADDDVPLEASNRRLKEAWQSTWSPRNGILLMKHLHDFFDARLFSIHPRTLRIRVFVPYNALTRFNGQRASLPNTIDRKALRHHYEMSCIENMAAERPILEIISPTASRMTSGLATPLTAKTDLPATPTSGDPGNARVGDPTKKSRPNYPDQYQQRDSSTPGDSLHTLHIADLVVERGQKRKGLGDDDACSLDMWLEHDNREEFLKDVDWELRKLKKRRQHIG</sequence>
<name>A0A1B8A418_FUSPO</name>
<comment type="caution">
    <text evidence="3">The sequence shown here is derived from an EMBL/GenBank/DDBJ whole genome shotgun (WGS) entry which is preliminary data.</text>
</comment>
<dbReference type="AlphaFoldDB" id="A0A1B8A418"/>
<gene>
    <name evidence="3" type="ORF">FPOA_13896</name>
</gene>
<proteinExistence type="predicted"/>
<evidence type="ECO:0000313" key="4">
    <source>
        <dbReference type="Proteomes" id="UP000091967"/>
    </source>
</evidence>
<feature type="region of interest" description="Disordered" evidence="1">
    <location>
        <begin position="144"/>
        <end position="203"/>
    </location>
</feature>
<feature type="region of interest" description="Disordered" evidence="1">
    <location>
        <begin position="393"/>
        <end position="441"/>
    </location>
</feature>
<feature type="domain" description="HNH nuclease" evidence="2">
    <location>
        <begin position="238"/>
        <end position="323"/>
    </location>
</feature>
<dbReference type="OMA" id="GNTARNK"/>
<feature type="compositionally biased region" description="Low complexity" evidence="1">
    <location>
        <begin position="181"/>
        <end position="196"/>
    </location>
</feature>
<reference evidence="3 4" key="1">
    <citation type="submission" date="2016-06" db="EMBL/GenBank/DDBJ databases">
        <title>Living apart together: crosstalk between the core and supernumerary genomes in a fungal plant pathogen.</title>
        <authorList>
            <person name="Vanheule A."/>
            <person name="Audenaert K."/>
            <person name="Warris S."/>
            <person name="Van De Geest H."/>
            <person name="Schijlen E."/>
            <person name="Hofte M."/>
            <person name="De Saeger S."/>
            <person name="Haesaert G."/>
            <person name="Waalwijk C."/>
            <person name="Van Der Lee T."/>
        </authorList>
    </citation>
    <scope>NUCLEOTIDE SEQUENCE [LARGE SCALE GENOMIC DNA]</scope>
    <source>
        <strain evidence="3 4">2516</strain>
    </source>
</reference>
<evidence type="ECO:0000256" key="1">
    <source>
        <dbReference type="SAM" id="MobiDB-lite"/>
    </source>
</evidence>
<protein>
    <recommendedName>
        <fullName evidence="2">HNH nuclease domain-containing protein</fullName>
    </recommendedName>
</protein>
<dbReference type="EMBL" id="LYXU01000165">
    <property type="protein sequence ID" value="OBS15210.1"/>
    <property type="molecule type" value="Genomic_DNA"/>
</dbReference>
<evidence type="ECO:0000313" key="3">
    <source>
        <dbReference type="EMBL" id="OBS15210.1"/>
    </source>
</evidence>
<keyword evidence="4" id="KW-1185">Reference proteome</keyword>
<evidence type="ECO:0000259" key="2">
    <source>
        <dbReference type="Pfam" id="PF13391"/>
    </source>
</evidence>
<feature type="compositionally biased region" description="Polar residues" evidence="1">
    <location>
        <begin position="427"/>
        <end position="438"/>
    </location>
</feature>
<dbReference type="Proteomes" id="UP000091967">
    <property type="component" value="Unassembled WGS sequence"/>
</dbReference>
<dbReference type="Pfam" id="PF13391">
    <property type="entry name" value="HNH_2"/>
    <property type="match status" value="1"/>
</dbReference>
<accession>A0A1B8A418</accession>